<evidence type="ECO:0000313" key="8">
    <source>
        <dbReference type="Proteomes" id="UP000824263"/>
    </source>
</evidence>
<name>A0A9D1RAK8_9FIRM</name>
<organism evidence="7 8">
    <name type="scientific">Candidatus Dorea gallistercoris</name>
    <dbReference type="NCBI Taxonomy" id="2838542"/>
    <lineage>
        <taxon>Bacteria</taxon>
        <taxon>Bacillati</taxon>
        <taxon>Bacillota</taxon>
        <taxon>Clostridia</taxon>
        <taxon>Lachnospirales</taxon>
        <taxon>Lachnospiraceae</taxon>
        <taxon>Dorea</taxon>
    </lineage>
</organism>
<accession>A0A9D1RAK8</accession>
<feature type="transmembrane region" description="Helical" evidence="6">
    <location>
        <begin position="31"/>
        <end position="51"/>
    </location>
</feature>
<comment type="subcellular location">
    <subcellularLocation>
        <location evidence="1">Cell membrane</location>
        <topology evidence="1">Multi-pass membrane protein</topology>
    </subcellularLocation>
</comment>
<dbReference type="PANTHER" id="PTHR30213">
    <property type="entry name" value="INNER MEMBRANE PROTEIN YHJD"/>
    <property type="match status" value="1"/>
</dbReference>
<feature type="transmembrane region" description="Helical" evidence="6">
    <location>
        <begin position="240"/>
        <end position="261"/>
    </location>
</feature>
<gene>
    <name evidence="7" type="ORF">H9873_08425</name>
</gene>
<feature type="transmembrane region" description="Helical" evidence="6">
    <location>
        <begin position="179"/>
        <end position="196"/>
    </location>
</feature>
<dbReference type="Pfam" id="PF03631">
    <property type="entry name" value="Virul_fac_BrkB"/>
    <property type="match status" value="1"/>
</dbReference>
<keyword evidence="2" id="KW-1003">Cell membrane</keyword>
<evidence type="ECO:0000256" key="4">
    <source>
        <dbReference type="ARBA" id="ARBA00022989"/>
    </source>
</evidence>
<comment type="caution">
    <text evidence="7">The sequence shown here is derived from an EMBL/GenBank/DDBJ whole genome shotgun (WGS) entry which is preliminary data.</text>
</comment>
<proteinExistence type="predicted"/>
<reference evidence="7" key="2">
    <citation type="submission" date="2021-04" db="EMBL/GenBank/DDBJ databases">
        <authorList>
            <person name="Gilroy R."/>
        </authorList>
    </citation>
    <scope>NUCLEOTIDE SEQUENCE</scope>
    <source>
        <strain evidence="7">ChiSxjej1B13-11762</strain>
    </source>
</reference>
<evidence type="ECO:0000313" key="7">
    <source>
        <dbReference type="EMBL" id="HIW84334.1"/>
    </source>
</evidence>
<protein>
    <submittedName>
        <fullName evidence="7">YihY/virulence factor BrkB family protein</fullName>
    </submittedName>
</protein>
<dbReference type="InterPro" id="IPR017039">
    <property type="entry name" value="Virul_fac_BrkB"/>
</dbReference>
<evidence type="ECO:0000256" key="3">
    <source>
        <dbReference type="ARBA" id="ARBA00022692"/>
    </source>
</evidence>
<sequence>MKRIKKIYQKCMEFTSQVAEDHVGAYAAQSAFFFMLCLIPIILLLLMLVRYTPVTKADVMTAVIQVFPKSVDSLITSIVNQVYNQSMGVIPVTVIVALWSAGKGVLAMTSGLNCVYECSETRNYIFLRIRSTLYTVMFILVIACLLVLSVFGNSLNIFIAEHVSFMSSIADWLIEARTFITPALLMVFSLLIYKFLPNRRDKFRKQIPGAVFTAIGWMVISWIFSVYVDVFQGFSSMYGSLTTIVLIMLWMYFCMYSILLGGEVNILMYEKLFVGNGENKERTEEKDED</sequence>
<keyword evidence="3 6" id="KW-0812">Transmembrane</keyword>
<keyword evidence="4 6" id="KW-1133">Transmembrane helix</keyword>
<dbReference type="PIRSF" id="PIRSF035875">
    <property type="entry name" value="RNase_BN"/>
    <property type="match status" value="1"/>
</dbReference>
<evidence type="ECO:0000256" key="2">
    <source>
        <dbReference type="ARBA" id="ARBA00022475"/>
    </source>
</evidence>
<feature type="transmembrane region" description="Helical" evidence="6">
    <location>
        <begin position="89"/>
        <end position="112"/>
    </location>
</feature>
<evidence type="ECO:0000256" key="5">
    <source>
        <dbReference type="ARBA" id="ARBA00023136"/>
    </source>
</evidence>
<dbReference type="EMBL" id="DXGF01000146">
    <property type="protein sequence ID" value="HIW84334.1"/>
    <property type="molecule type" value="Genomic_DNA"/>
</dbReference>
<feature type="transmembrane region" description="Helical" evidence="6">
    <location>
        <begin position="133"/>
        <end position="159"/>
    </location>
</feature>
<keyword evidence="5 6" id="KW-0472">Membrane</keyword>
<evidence type="ECO:0000256" key="1">
    <source>
        <dbReference type="ARBA" id="ARBA00004651"/>
    </source>
</evidence>
<dbReference type="Proteomes" id="UP000824263">
    <property type="component" value="Unassembled WGS sequence"/>
</dbReference>
<reference evidence="7" key="1">
    <citation type="journal article" date="2021" name="PeerJ">
        <title>Extensive microbial diversity within the chicken gut microbiome revealed by metagenomics and culture.</title>
        <authorList>
            <person name="Gilroy R."/>
            <person name="Ravi A."/>
            <person name="Getino M."/>
            <person name="Pursley I."/>
            <person name="Horton D.L."/>
            <person name="Alikhan N.F."/>
            <person name="Baker D."/>
            <person name="Gharbi K."/>
            <person name="Hall N."/>
            <person name="Watson M."/>
            <person name="Adriaenssens E.M."/>
            <person name="Foster-Nyarko E."/>
            <person name="Jarju S."/>
            <person name="Secka A."/>
            <person name="Antonio M."/>
            <person name="Oren A."/>
            <person name="Chaudhuri R.R."/>
            <person name="La Ragione R."/>
            <person name="Hildebrand F."/>
            <person name="Pallen M.J."/>
        </authorList>
    </citation>
    <scope>NUCLEOTIDE SEQUENCE</scope>
    <source>
        <strain evidence="7">ChiSxjej1B13-11762</strain>
    </source>
</reference>
<dbReference type="AlphaFoldDB" id="A0A9D1RAK8"/>
<dbReference type="NCBIfam" id="TIGR00765">
    <property type="entry name" value="yihY_not_rbn"/>
    <property type="match status" value="1"/>
</dbReference>
<evidence type="ECO:0000256" key="6">
    <source>
        <dbReference type="SAM" id="Phobius"/>
    </source>
</evidence>
<dbReference type="PANTHER" id="PTHR30213:SF0">
    <property type="entry name" value="UPF0761 MEMBRANE PROTEIN YIHY"/>
    <property type="match status" value="1"/>
</dbReference>
<dbReference type="GO" id="GO:0005886">
    <property type="term" value="C:plasma membrane"/>
    <property type="evidence" value="ECO:0007669"/>
    <property type="project" value="UniProtKB-SubCell"/>
</dbReference>
<feature type="transmembrane region" description="Helical" evidence="6">
    <location>
        <begin position="208"/>
        <end position="228"/>
    </location>
</feature>